<evidence type="ECO:0000256" key="4">
    <source>
        <dbReference type="ARBA" id="ARBA00022989"/>
    </source>
</evidence>
<dbReference type="InterPro" id="IPR001958">
    <property type="entry name" value="Tet-R_TetA/multi-R_MdtG-like"/>
</dbReference>
<evidence type="ECO:0000256" key="2">
    <source>
        <dbReference type="ARBA" id="ARBA00022448"/>
    </source>
</evidence>
<evidence type="ECO:0000256" key="1">
    <source>
        <dbReference type="ARBA" id="ARBA00004141"/>
    </source>
</evidence>
<protein>
    <recommendedName>
        <fullName evidence="9">Major facilitator superfamily (MFS) profile domain-containing protein</fullName>
    </recommendedName>
</protein>
<reference evidence="10 11" key="1">
    <citation type="journal article" date="2014" name="PLoS ONE">
        <title>Global Analysis of Gene Expression Profiles in Physic Nut (Jatropha curcas L.) Seedlings Exposed to Salt Stress.</title>
        <authorList>
            <person name="Zhang L."/>
            <person name="Zhang C."/>
            <person name="Wu P."/>
            <person name="Chen Y."/>
            <person name="Li M."/>
            <person name="Jiang H."/>
            <person name="Wu G."/>
        </authorList>
    </citation>
    <scope>NUCLEOTIDE SEQUENCE [LARGE SCALE GENOMIC DNA]</scope>
    <source>
        <strain evidence="11">cv. GZQX0401</strain>
        <tissue evidence="10">Young leaves</tissue>
    </source>
</reference>
<evidence type="ECO:0000256" key="5">
    <source>
        <dbReference type="ARBA" id="ARBA00023136"/>
    </source>
</evidence>
<feature type="transmembrane region" description="Helical" evidence="7">
    <location>
        <begin position="319"/>
        <end position="336"/>
    </location>
</feature>
<dbReference type="Pfam" id="PF07690">
    <property type="entry name" value="MFS_1"/>
    <property type="match status" value="1"/>
</dbReference>
<keyword evidence="8" id="KW-0732">Signal</keyword>
<evidence type="ECO:0000256" key="3">
    <source>
        <dbReference type="ARBA" id="ARBA00022692"/>
    </source>
</evidence>
<evidence type="ECO:0000259" key="9">
    <source>
        <dbReference type="PROSITE" id="PS50850"/>
    </source>
</evidence>
<dbReference type="SUPFAM" id="SSF103473">
    <property type="entry name" value="MFS general substrate transporter"/>
    <property type="match status" value="1"/>
</dbReference>
<dbReference type="PANTHER" id="PTHR23504:SF95">
    <property type="entry name" value="MAJOR FACILITATOR SUPERFAMILY PROTEIN"/>
    <property type="match status" value="1"/>
</dbReference>
<feature type="chain" id="PRO_5001642670" description="Major facilitator superfamily (MFS) profile domain-containing protein" evidence="8">
    <location>
        <begin position="23"/>
        <end position="451"/>
    </location>
</feature>
<keyword evidence="11" id="KW-1185">Reference proteome</keyword>
<feature type="signal peptide" evidence="8">
    <location>
        <begin position="1"/>
        <end position="22"/>
    </location>
</feature>
<gene>
    <name evidence="10" type="ORF">JCGZ_13069</name>
</gene>
<dbReference type="GO" id="GO:0022857">
    <property type="term" value="F:transmembrane transporter activity"/>
    <property type="evidence" value="ECO:0007669"/>
    <property type="project" value="InterPro"/>
</dbReference>
<name>A0A067KAZ2_JATCU</name>
<evidence type="ECO:0000256" key="7">
    <source>
        <dbReference type="SAM" id="Phobius"/>
    </source>
</evidence>
<dbReference type="GO" id="GO:0016020">
    <property type="term" value="C:membrane"/>
    <property type="evidence" value="ECO:0007669"/>
    <property type="project" value="UniProtKB-SubCell"/>
</dbReference>
<accession>A0A067KAZ2</accession>
<dbReference type="CDD" id="cd17330">
    <property type="entry name" value="MFS_SLC46_TetA_like"/>
    <property type="match status" value="1"/>
</dbReference>
<keyword evidence="2" id="KW-0813">Transport</keyword>
<keyword evidence="3 7" id="KW-0812">Transmembrane</keyword>
<dbReference type="EMBL" id="KK914547">
    <property type="protein sequence ID" value="KDP33282.1"/>
    <property type="molecule type" value="Genomic_DNA"/>
</dbReference>
<keyword evidence="4 7" id="KW-1133">Transmembrane helix</keyword>
<feature type="transmembrane region" description="Helical" evidence="7">
    <location>
        <begin position="288"/>
        <end position="307"/>
    </location>
</feature>
<comment type="subcellular location">
    <subcellularLocation>
        <location evidence="1">Membrane</location>
        <topology evidence="1">Multi-pass membrane protein</topology>
    </subcellularLocation>
</comment>
<dbReference type="Gene3D" id="1.20.1250.20">
    <property type="entry name" value="MFS general substrate transporter like domains"/>
    <property type="match status" value="1"/>
</dbReference>
<feature type="transmembrane region" description="Helical" evidence="7">
    <location>
        <begin position="255"/>
        <end position="276"/>
    </location>
</feature>
<proteinExistence type="predicted"/>
<dbReference type="InterPro" id="IPR020846">
    <property type="entry name" value="MFS_dom"/>
</dbReference>
<feature type="transmembrane region" description="Helical" evidence="7">
    <location>
        <begin position="414"/>
        <end position="433"/>
    </location>
</feature>
<dbReference type="OrthoDB" id="419616at2759"/>
<feature type="region of interest" description="Disordered" evidence="6">
    <location>
        <begin position="200"/>
        <end position="226"/>
    </location>
</feature>
<feature type="transmembrane region" description="Helical" evidence="7">
    <location>
        <begin position="46"/>
        <end position="69"/>
    </location>
</feature>
<dbReference type="PANTHER" id="PTHR23504">
    <property type="entry name" value="MAJOR FACILITATOR SUPERFAMILY DOMAIN-CONTAINING PROTEIN 10"/>
    <property type="match status" value="1"/>
</dbReference>
<feature type="transmembrane region" description="Helical" evidence="7">
    <location>
        <begin position="171"/>
        <end position="189"/>
    </location>
</feature>
<evidence type="ECO:0000256" key="8">
    <source>
        <dbReference type="SAM" id="SignalP"/>
    </source>
</evidence>
<dbReference type="AlphaFoldDB" id="A0A067KAZ2"/>
<feature type="transmembrane region" description="Helical" evidence="7">
    <location>
        <begin position="143"/>
        <end position="165"/>
    </location>
</feature>
<dbReference type="PROSITE" id="PS50850">
    <property type="entry name" value="MFS"/>
    <property type="match status" value="1"/>
</dbReference>
<feature type="transmembrane region" description="Helical" evidence="7">
    <location>
        <begin position="380"/>
        <end position="402"/>
    </location>
</feature>
<organism evidence="10 11">
    <name type="scientific">Jatropha curcas</name>
    <name type="common">Barbados nut</name>
    <dbReference type="NCBI Taxonomy" id="180498"/>
    <lineage>
        <taxon>Eukaryota</taxon>
        <taxon>Viridiplantae</taxon>
        <taxon>Streptophyta</taxon>
        <taxon>Embryophyta</taxon>
        <taxon>Tracheophyta</taxon>
        <taxon>Spermatophyta</taxon>
        <taxon>Magnoliopsida</taxon>
        <taxon>eudicotyledons</taxon>
        <taxon>Gunneridae</taxon>
        <taxon>Pentapetalae</taxon>
        <taxon>rosids</taxon>
        <taxon>fabids</taxon>
        <taxon>Malpighiales</taxon>
        <taxon>Euphorbiaceae</taxon>
        <taxon>Crotonoideae</taxon>
        <taxon>Jatropheae</taxon>
        <taxon>Jatropha</taxon>
    </lineage>
</organism>
<feature type="domain" description="Major facilitator superfamily (MFS) profile" evidence="9">
    <location>
        <begin position="1"/>
        <end position="438"/>
    </location>
</feature>
<sequence length="451" mass="48667">MEEKITCLSHLFATVFLSQLSASMVLPVITDVTMLALCPGQDHCSIAIYLSGFQQAMTGIGSVVITPIIGNLSDQYGRKAMLTIPLTVSIFPLAILAYSSETNFFYSYYVLRILTAMVSGSSIYCLALAYVADNISERQRASAFGILSGIALASSVAGILAARLLSTSLTFKVAAFVSMVAAVYMRIFLKDRVSDNGNLSEPILKSSGPEENIHQNDADTNNLSTRVSPVSSSNKILTVGDLICLLKRSETFSQVSVVSFFDSLAEAGFLASLMYYLKARFHFSKNQYADLLLLIGAAGMVSQLIFMPLLAPIISEEKILSIGLFMGFINMLLYSIAWSNWVPYASTALTVFTVLVQPSLRSITSKQVGPDEQGKAQGCISSICSFASIISPLIFSPLTALFLSEEAPFKFPGFSISCIGFALLIGFIPSIMIKAPIPIPCQKNNSNSMEA</sequence>
<dbReference type="PRINTS" id="PR01035">
    <property type="entry name" value="TCRTETA"/>
</dbReference>
<dbReference type="InterPro" id="IPR036259">
    <property type="entry name" value="MFS_trans_sf"/>
</dbReference>
<dbReference type="KEGG" id="jcu:105638505"/>
<evidence type="ECO:0000256" key="6">
    <source>
        <dbReference type="SAM" id="MobiDB-lite"/>
    </source>
</evidence>
<evidence type="ECO:0000313" key="11">
    <source>
        <dbReference type="Proteomes" id="UP000027138"/>
    </source>
</evidence>
<keyword evidence="5 7" id="KW-0472">Membrane</keyword>
<evidence type="ECO:0000313" key="10">
    <source>
        <dbReference type="EMBL" id="KDP33282.1"/>
    </source>
</evidence>
<feature type="transmembrane region" description="Helical" evidence="7">
    <location>
        <begin position="81"/>
        <end position="100"/>
    </location>
</feature>
<dbReference type="Proteomes" id="UP000027138">
    <property type="component" value="Unassembled WGS sequence"/>
</dbReference>
<feature type="transmembrane region" description="Helical" evidence="7">
    <location>
        <begin position="106"/>
        <end position="131"/>
    </location>
</feature>
<dbReference type="InterPro" id="IPR011701">
    <property type="entry name" value="MFS"/>
</dbReference>